<dbReference type="PANTHER" id="PTHR35097">
    <property type="entry name" value="GDSL ESTERASE/LIPASE"/>
    <property type="match status" value="1"/>
</dbReference>
<evidence type="ECO:0000313" key="2">
    <source>
        <dbReference type="EMBL" id="KAK9866380.1"/>
    </source>
</evidence>
<evidence type="ECO:0000313" key="3">
    <source>
        <dbReference type="Proteomes" id="UP001485043"/>
    </source>
</evidence>
<accession>A0AAW1T9Y3</accession>
<feature type="region of interest" description="Disordered" evidence="1">
    <location>
        <begin position="75"/>
        <end position="152"/>
    </location>
</feature>
<sequence>MFLWIAAVLVVLAGLLGLVWVGGRLQRKNTDALLKKATTMRNVAAHAVALKEQGRQPESPGAQVVDTSATSALAPVPARSAADDRPAVPDHQGLPESSLQSSRAGLEKQPVPPNKSNSEAALSQARQPATQEGGQPVPKPGSLKHQMQHQAAGFAQAVQSVFKPLRGNSEEMPPATEPQPAIPEPAHDTLHELQMQQDLTRRDIGALKRLQRETFQRLLGLDRAVDLLQPKPEPPVAAAAREAERGAGGSPGWGVVGDVKNAALRGRKRTGAQVQAHLDSFCGALWSQGSREQADAHLADAGVGGPPALTARLHSALQDGRGRLVAFLRIPSTSILSDAGVLNASLDKVSCSWRATSSLQLRLLGLGCSAADAAPSLNPLEGKGVTNLMRQGCHAHQLLQGTGLGASCERGRWLLSAAHVLPGEEKRRAGSLLQANVSVTPDISLGLTGINRPRQHPLAAAATCYDSLQYLGFLRGPKHRAGDHRGQPHSRSDSAAQAGHPSGTHTPTLAAPLPTPAADPHRQPAAPEPHPQPPTGTSRSCQSISGACRDLALTGAVGLGDEAVLAGWIGTGVAGPGTKMGWGLTASLYPDLDGSTAAIAIGRHPGALSRNAAGDVSPLVMEASFQRPLAEGITLSPAFACVRAPRQTSLVTGFRLEALF</sequence>
<dbReference type="Proteomes" id="UP001485043">
    <property type="component" value="Unassembled WGS sequence"/>
</dbReference>
<reference evidence="2 3" key="1">
    <citation type="journal article" date="2024" name="Nat. Commun.">
        <title>Phylogenomics reveals the evolutionary origins of lichenization in chlorophyte algae.</title>
        <authorList>
            <person name="Puginier C."/>
            <person name="Libourel C."/>
            <person name="Otte J."/>
            <person name="Skaloud P."/>
            <person name="Haon M."/>
            <person name="Grisel S."/>
            <person name="Petersen M."/>
            <person name="Berrin J.G."/>
            <person name="Delaux P.M."/>
            <person name="Dal Grande F."/>
            <person name="Keller J."/>
        </authorList>
    </citation>
    <scope>NUCLEOTIDE SEQUENCE [LARGE SCALE GENOMIC DNA]</scope>
    <source>
        <strain evidence="2 3">SAG 2523</strain>
    </source>
</reference>
<feature type="region of interest" description="Disordered" evidence="1">
    <location>
        <begin position="476"/>
        <end position="542"/>
    </location>
</feature>
<organism evidence="2 3">
    <name type="scientific">Apatococcus fuscideae</name>
    <dbReference type="NCBI Taxonomy" id="2026836"/>
    <lineage>
        <taxon>Eukaryota</taxon>
        <taxon>Viridiplantae</taxon>
        <taxon>Chlorophyta</taxon>
        <taxon>core chlorophytes</taxon>
        <taxon>Trebouxiophyceae</taxon>
        <taxon>Chlorellales</taxon>
        <taxon>Chlorellaceae</taxon>
        <taxon>Apatococcus</taxon>
    </lineage>
</organism>
<gene>
    <name evidence="2" type="ORF">WJX84_004461</name>
</gene>
<proteinExistence type="predicted"/>
<feature type="compositionally biased region" description="Basic and acidic residues" evidence="1">
    <location>
        <begin position="483"/>
        <end position="492"/>
    </location>
</feature>
<feature type="compositionally biased region" description="Polar residues" evidence="1">
    <location>
        <begin position="114"/>
        <end position="133"/>
    </location>
</feature>
<comment type="caution">
    <text evidence="2">The sequence shown here is derived from an EMBL/GenBank/DDBJ whole genome shotgun (WGS) entry which is preliminary data.</text>
</comment>
<evidence type="ECO:0000256" key="1">
    <source>
        <dbReference type="SAM" id="MobiDB-lite"/>
    </source>
</evidence>
<protein>
    <submittedName>
        <fullName evidence="2">Uncharacterized protein</fullName>
    </submittedName>
</protein>
<name>A0AAW1T9Y3_9CHLO</name>
<feature type="compositionally biased region" description="Low complexity" evidence="1">
    <location>
        <begin position="504"/>
        <end position="518"/>
    </location>
</feature>
<dbReference type="EMBL" id="JALJOV010000166">
    <property type="protein sequence ID" value="KAK9866380.1"/>
    <property type="molecule type" value="Genomic_DNA"/>
</dbReference>
<keyword evidence="3" id="KW-1185">Reference proteome</keyword>
<dbReference type="PANTHER" id="PTHR35097:SF1">
    <property type="entry name" value="GDSL ESTERASE_LIPASE"/>
    <property type="match status" value="1"/>
</dbReference>
<dbReference type="AlphaFoldDB" id="A0AAW1T9Y3"/>